<reference evidence="1 2" key="1">
    <citation type="submission" date="2018-11" db="EMBL/GenBank/DDBJ databases">
        <authorList>
            <consortium name="Pathogen Informatics"/>
        </authorList>
    </citation>
    <scope>NUCLEOTIDE SEQUENCE [LARGE SCALE GENOMIC DNA]</scope>
</reference>
<keyword evidence="2" id="KW-1185">Reference proteome</keyword>
<accession>A0A3P7JHB2</accession>
<name>A0A3P7JHB2_STRVU</name>
<gene>
    <name evidence="1" type="ORF">SVUK_LOCUS19988</name>
</gene>
<dbReference type="EMBL" id="UYYB01135106">
    <property type="protein sequence ID" value="VDM84990.1"/>
    <property type="molecule type" value="Genomic_DNA"/>
</dbReference>
<dbReference type="Proteomes" id="UP000270094">
    <property type="component" value="Unassembled WGS sequence"/>
</dbReference>
<sequence>MALKRAVGLELFGCSRSETFLSSETVEGTSLALESVDDVHGGDGLSLGVLAV</sequence>
<protein>
    <submittedName>
        <fullName evidence="1">Uncharacterized protein</fullName>
    </submittedName>
</protein>
<feature type="non-terminal residue" evidence="1">
    <location>
        <position position="52"/>
    </location>
</feature>
<dbReference type="AlphaFoldDB" id="A0A3P7JHB2"/>
<evidence type="ECO:0000313" key="1">
    <source>
        <dbReference type="EMBL" id="VDM84990.1"/>
    </source>
</evidence>
<evidence type="ECO:0000313" key="2">
    <source>
        <dbReference type="Proteomes" id="UP000270094"/>
    </source>
</evidence>
<organism evidence="1 2">
    <name type="scientific">Strongylus vulgaris</name>
    <name type="common">Blood worm</name>
    <dbReference type="NCBI Taxonomy" id="40348"/>
    <lineage>
        <taxon>Eukaryota</taxon>
        <taxon>Metazoa</taxon>
        <taxon>Ecdysozoa</taxon>
        <taxon>Nematoda</taxon>
        <taxon>Chromadorea</taxon>
        <taxon>Rhabditida</taxon>
        <taxon>Rhabditina</taxon>
        <taxon>Rhabditomorpha</taxon>
        <taxon>Strongyloidea</taxon>
        <taxon>Strongylidae</taxon>
        <taxon>Strongylus</taxon>
    </lineage>
</organism>
<proteinExistence type="predicted"/>
<dbReference type="OrthoDB" id="10071251at2759"/>